<gene>
    <name evidence="1" type="ORF">vsip_73</name>
</gene>
<evidence type="ECO:0000313" key="1">
    <source>
        <dbReference type="EMBL" id="AXQ70258.1"/>
    </source>
</evidence>
<reference evidence="1" key="1">
    <citation type="submission" date="2018-06" db="EMBL/GenBank/DDBJ databases">
        <title>Complete genome sequence of Salmonella Infantis bacteriophage VSiP.</title>
        <authorList>
            <person name="Volozhantsev N."/>
            <person name="Denisenko E."/>
            <person name="Verevkin V."/>
            <person name="Myakinina V."/>
            <person name="Kislichkina A."/>
            <person name="Krasilnikova V."/>
        </authorList>
    </citation>
    <scope>NUCLEOTIDE SEQUENCE [LARGE SCALE GENOMIC DNA]</scope>
</reference>
<organism evidence="1">
    <name type="scientific">Salmonella virus VSiP</name>
    <dbReference type="NCBI Taxonomy" id="2301721"/>
    <lineage>
        <taxon>Viruses</taxon>
        <taxon>Duplodnaviria</taxon>
        <taxon>Heunggongvirae</taxon>
        <taxon>Uroviricota</taxon>
        <taxon>Caudoviricetes</taxon>
        <taxon>Sarkviridae</taxon>
        <taxon>Guernseyvirinae</taxon>
        <taxon>Cornellvirus</taxon>
        <taxon>Cornellvirus VSiP</taxon>
    </lineage>
</organism>
<accession>A0A385EH07</accession>
<protein>
    <submittedName>
        <fullName evidence="1">Uncharacterized protein</fullName>
    </submittedName>
</protein>
<dbReference type="Proteomes" id="UP000262209">
    <property type="component" value="Segment"/>
</dbReference>
<evidence type="ECO:0000313" key="2">
    <source>
        <dbReference type="Proteomes" id="UP000262209"/>
    </source>
</evidence>
<keyword evidence="2" id="KW-1185">Reference proteome</keyword>
<sequence length="73" mass="8534">MRIALIEDKHVLACVGKMRDGEPTYCIRNLLSYLYKNLDTPSVLRKLKDMEKRGLVERVKSQHFLNNISWTLA</sequence>
<dbReference type="EMBL" id="MH424444">
    <property type="protein sequence ID" value="AXQ70258.1"/>
    <property type="molecule type" value="Genomic_DNA"/>
</dbReference>
<proteinExistence type="predicted"/>
<name>A0A385EH07_9CAUD</name>